<evidence type="ECO:0000313" key="3">
    <source>
        <dbReference type="EMBL" id="RYU76095.1"/>
    </source>
</evidence>
<dbReference type="GO" id="GO:0008270">
    <property type="term" value="F:zinc ion binding"/>
    <property type="evidence" value="ECO:0007669"/>
    <property type="project" value="InterPro"/>
</dbReference>
<dbReference type="Proteomes" id="UP000294155">
    <property type="component" value="Unassembled WGS sequence"/>
</dbReference>
<name>A0A4Q5L908_9BACT</name>
<accession>A0A4Q5L908</accession>
<evidence type="ECO:0000256" key="1">
    <source>
        <dbReference type="SAM" id="SignalP"/>
    </source>
</evidence>
<dbReference type="GO" id="GO:0008237">
    <property type="term" value="F:metallopeptidase activity"/>
    <property type="evidence" value="ECO:0007669"/>
    <property type="project" value="InterPro"/>
</dbReference>
<dbReference type="EMBL" id="SEWE01000060">
    <property type="protein sequence ID" value="RYU76095.1"/>
    <property type="molecule type" value="Genomic_DNA"/>
</dbReference>
<feature type="signal peptide" evidence="1">
    <location>
        <begin position="1"/>
        <end position="21"/>
    </location>
</feature>
<sequence length="418" mass="47008">MFYRFILLCLGWLALAAPSRATNTVAVELTVHPATHSFSCRYTLTARSAAGLEQLALNLDKHLTVAKMRGPHLRAATARPFFDTFQQDTLRRLDLRFSRLRPQQTVTIEYGGPLPARFYTDSLLEFTPFANWLPTLPNREYELVTYRLRVRVPPTYQVVSTHAPRRHRAGYYEFAGTAPNIEITALAARRFTVLTSPPGPGAAVSIYKANRPANTLDSVLLDQARRIIRYHNRIIGGRDSIGQFTFLLPGTNRNAGGLLDNAAVVTYSDFDPRKPGELLILAHEISHKWWGYGTWNTYDNWLNEGFATYSGLLYLQAAGDTASFRRGLAQRRARAAGAPPIIGFDLRTSDYATLRRVEYDKATIVLHELHQRLGDAAFFRLLTATAAARIETTAAFLNLVEQQAGRPTREWLVRQLST</sequence>
<dbReference type="RefSeq" id="WP_129922907.1">
    <property type="nucleotide sequence ID" value="NZ_SEWE01000060.1"/>
</dbReference>
<organism evidence="3 4">
    <name type="scientific">Hymenobacter persicinus</name>
    <dbReference type="NCBI Taxonomy" id="2025506"/>
    <lineage>
        <taxon>Bacteria</taxon>
        <taxon>Pseudomonadati</taxon>
        <taxon>Bacteroidota</taxon>
        <taxon>Cytophagia</taxon>
        <taxon>Cytophagales</taxon>
        <taxon>Hymenobacteraceae</taxon>
        <taxon>Hymenobacter</taxon>
    </lineage>
</organism>
<protein>
    <recommendedName>
        <fullName evidence="2">Peptidase M1 membrane alanine aminopeptidase domain-containing protein</fullName>
    </recommendedName>
</protein>
<dbReference type="InterPro" id="IPR027268">
    <property type="entry name" value="Peptidase_M4/M1_CTD_sf"/>
</dbReference>
<dbReference type="Gene3D" id="1.10.390.10">
    <property type="entry name" value="Neutral Protease Domain 2"/>
    <property type="match status" value="1"/>
</dbReference>
<feature type="chain" id="PRO_5020926870" description="Peptidase M1 membrane alanine aminopeptidase domain-containing protein" evidence="1">
    <location>
        <begin position="22"/>
        <end position="418"/>
    </location>
</feature>
<evidence type="ECO:0000259" key="2">
    <source>
        <dbReference type="Pfam" id="PF01433"/>
    </source>
</evidence>
<dbReference type="OrthoDB" id="100605at2"/>
<dbReference type="SUPFAM" id="SSF55486">
    <property type="entry name" value="Metalloproteases ('zincins'), catalytic domain"/>
    <property type="match status" value="1"/>
</dbReference>
<dbReference type="InterPro" id="IPR014782">
    <property type="entry name" value="Peptidase_M1_dom"/>
</dbReference>
<reference evidence="3 4" key="1">
    <citation type="submission" date="2019-02" db="EMBL/GenBank/DDBJ databases">
        <title>Bacterial novel species isolated from soil.</title>
        <authorList>
            <person name="Jung H.-Y."/>
        </authorList>
    </citation>
    <scope>NUCLEOTIDE SEQUENCE [LARGE SCALE GENOMIC DNA]</scope>
    <source>
        <strain evidence="3 4">1-3-3-3</strain>
    </source>
</reference>
<proteinExistence type="predicted"/>
<dbReference type="AlphaFoldDB" id="A0A4Q5L908"/>
<evidence type="ECO:0000313" key="4">
    <source>
        <dbReference type="Proteomes" id="UP000294155"/>
    </source>
</evidence>
<gene>
    <name evidence="3" type="ORF">EWM57_19075</name>
</gene>
<comment type="caution">
    <text evidence="3">The sequence shown here is derived from an EMBL/GenBank/DDBJ whole genome shotgun (WGS) entry which is preliminary data.</text>
</comment>
<feature type="domain" description="Peptidase M1 membrane alanine aminopeptidase" evidence="2">
    <location>
        <begin position="280"/>
        <end position="383"/>
    </location>
</feature>
<dbReference type="Pfam" id="PF01433">
    <property type="entry name" value="Peptidase_M1"/>
    <property type="match status" value="1"/>
</dbReference>
<keyword evidence="4" id="KW-1185">Reference proteome</keyword>
<keyword evidence="1" id="KW-0732">Signal</keyword>